<gene>
    <name evidence="6" type="ORF">KI387_001433</name>
</gene>
<dbReference type="SUPFAM" id="SSF47459">
    <property type="entry name" value="HLH, helix-loop-helix DNA-binding domain"/>
    <property type="match status" value="1"/>
</dbReference>
<keyword evidence="7" id="KW-1185">Reference proteome</keyword>
<evidence type="ECO:0000259" key="5">
    <source>
        <dbReference type="PROSITE" id="PS50888"/>
    </source>
</evidence>
<keyword evidence="2" id="KW-0805">Transcription regulation</keyword>
<comment type="caution">
    <text evidence="6">The sequence shown here is derived from an EMBL/GenBank/DDBJ whole genome shotgun (WGS) entry which is preliminary data.</text>
</comment>
<sequence length="97" mass="11369">ESEENQCKRFRSSKYPEVGSESLELDDIKKSEAELPPKIVKKEPKFESCKDYIHVRARRGQATDSHSLAERVRREKIRERMKKLHELVPGCSKVQFP</sequence>
<evidence type="ECO:0000313" key="7">
    <source>
        <dbReference type="Proteomes" id="UP000824469"/>
    </source>
</evidence>
<feature type="non-terminal residue" evidence="6">
    <location>
        <position position="97"/>
    </location>
</feature>
<comment type="subcellular location">
    <subcellularLocation>
        <location evidence="1">Nucleus</location>
    </subcellularLocation>
</comment>
<accession>A0AA38GZE7</accession>
<dbReference type="Pfam" id="PF00010">
    <property type="entry name" value="HLH"/>
    <property type="match status" value="1"/>
</dbReference>
<keyword evidence="3" id="KW-0804">Transcription</keyword>
<keyword evidence="4" id="KW-0539">Nucleus</keyword>
<dbReference type="Proteomes" id="UP000824469">
    <property type="component" value="Unassembled WGS sequence"/>
</dbReference>
<name>A0AA38GZE7_TAXCH</name>
<organism evidence="6 7">
    <name type="scientific">Taxus chinensis</name>
    <name type="common">Chinese yew</name>
    <name type="synonym">Taxus wallichiana var. chinensis</name>
    <dbReference type="NCBI Taxonomy" id="29808"/>
    <lineage>
        <taxon>Eukaryota</taxon>
        <taxon>Viridiplantae</taxon>
        <taxon>Streptophyta</taxon>
        <taxon>Embryophyta</taxon>
        <taxon>Tracheophyta</taxon>
        <taxon>Spermatophyta</taxon>
        <taxon>Pinopsida</taxon>
        <taxon>Pinidae</taxon>
        <taxon>Conifers II</taxon>
        <taxon>Cupressales</taxon>
        <taxon>Taxaceae</taxon>
        <taxon>Taxus</taxon>
    </lineage>
</organism>
<dbReference type="InterPro" id="IPR011598">
    <property type="entry name" value="bHLH_dom"/>
</dbReference>
<dbReference type="GO" id="GO:0005634">
    <property type="term" value="C:nucleus"/>
    <property type="evidence" value="ECO:0007669"/>
    <property type="project" value="UniProtKB-SubCell"/>
</dbReference>
<protein>
    <recommendedName>
        <fullName evidence="5">BHLH domain-containing protein</fullName>
    </recommendedName>
</protein>
<evidence type="ECO:0000313" key="6">
    <source>
        <dbReference type="EMBL" id="KAH9329325.1"/>
    </source>
</evidence>
<evidence type="ECO:0000256" key="2">
    <source>
        <dbReference type="ARBA" id="ARBA00023015"/>
    </source>
</evidence>
<dbReference type="PANTHER" id="PTHR12565:SF184">
    <property type="entry name" value="BHLH TRANSCRIPTION FACTOR"/>
    <property type="match status" value="1"/>
</dbReference>
<dbReference type="AlphaFoldDB" id="A0AA38GZE7"/>
<dbReference type="InterPro" id="IPR024097">
    <property type="entry name" value="bHLH_ZIP_TF"/>
</dbReference>
<dbReference type="GO" id="GO:0046983">
    <property type="term" value="F:protein dimerization activity"/>
    <property type="evidence" value="ECO:0007669"/>
    <property type="project" value="InterPro"/>
</dbReference>
<dbReference type="EMBL" id="JAHRHJ020000001">
    <property type="protein sequence ID" value="KAH9329325.1"/>
    <property type="molecule type" value="Genomic_DNA"/>
</dbReference>
<feature type="domain" description="BHLH" evidence="5">
    <location>
        <begin position="61"/>
        <end position="97"/>
    </location>
</feature>
<dbReference type="OMA" id="ESEENQC"/>
<dbReference type="PROSITE" id="PS50888">
    <property type="entry name" value="BHLH"/>
    <property type="match status" value="1"/>
</dbReference>
<reference evidence="6 7" key="1">
    <citation type="journal article" date="2021" name="Nat. Plants">
        <title>The Taxus genome provides insights into paclitaxel biosynthesis.</title>
        <authorList>
            <person name="Xiong X."/>
            <person name="Gou J."/>
            <person name="Liao Q."/>
            <person name="Li Y."/>
            <person name="Zhou Q."/>
            <person name="Bi G."/>
            <person name="Li C."/>
            <person name="Du R."/>
            <person name="Wang X."/>
            <person name="Sun T."/>
            <person name="Guo L."/>
            <person name="Liang H."/>
            <person name="Lu P."/>
            <person name="Wu Y."/>
            <person name="Zhang Z."/>
            <person name="Ro D.K."/>
            <person name="Shang Y."/>
            <person name="Huang S."/>
            <person name="Yan J."/>
        </authorList>
    </citation>
    <scope>NUCLEOTIDE SEQUENCE [LARGE SCALE GENOMIC DNA]</scope>
    <source>
        <strain evidence="6">Ta-2019</strain>
    </source>
</reference>
<dbReference type="InterPro" id="IPR036638">
    <property type="entry name" value="HLH_DNA-bd_sf"/>
</dbReference>
<evidence type="ECO:0000256" key="1">
    <source>
        <dbReference type="ARBA" id="ARBA00004123"/>
    </source>
</evidence>
<evidence type="ECO:0000256" key="3">
    <source>
        <dbReference type="ARBA" id="ARBA00023163"/>
    </source>
</evidence>
<proteinExistence type="predicted"/>
<dbReference type="PANTHER" id="PTHR12565">
    <property type="entry name" value="STEROL REGULATORY ELEMENT-BINDING PROTEIN"/>
    <property type="match status" value="1"/>
</dbReference>
<dbReference type="GO" id="GO:0003700">
    <property type="term" value="F:DNA-binding transcription factor activity"/>
    <property type="evidence" value="ECO:0007669"/>
    <property type="project" value="TreeGrafter"/>
</dbReference>
<evidence type="ECO:0000256" key="4">
    <source>
        <dbReference type="ARBA" id="ARBA00023242"/>
    </source>
</evidence>
<dbReference type="Gene3D" id="4.10.280.10">
    <property type="entry name" value="Helix-loop-helix DNA-binding domain"/>
    <property type="match status" value="1"/>
</dbReference>